<keyword evidence="3" id="KW-1185">Reference proteome</keyword>
<accession>A0AAV7F6U6</accession>
<evidence type="ECO:0000313" key="3">
    <source>
        <dbReference type="Proteomes" id="UP000825729"/>
    </source>
</evidence>
<feature type="compositionally biased region" description="Low complexity" evidence="1">
    <location>
        <begin position="56"/>
        <end position="84"/>
    </location>
</feature>
<dbReference type="Proteomes" id="UP000825729">
    <property type="component" value="Unassembled WGS sequence"/>
</dbReference>
<gene>
    <name evidence="2" type="ORF">H6P81_001182</name>
</gene>
<reference evidence="2 3" key="1">
    <citation type="submission" date="2021-07" db="EMBL/GenBank/DDBJ databases">
        <title>The Aristolochia fimbriata genome: insights into angiosperm evolution, floral development and chemical biosynthesis.</title>
        <authorList>
            <person name="Jiao Y."/>
        </authorList>
    </citation>
    <scope>NUCLEOTIDE SEQUENCE [LARGE SCALE GENOMIC DNA]</scope>
    <source>
        <strain evidence="2">IBCAS-2021</strain>
        <tissue evidence="2">Leaf</tissue>
    </source>
</reference>
<feature type="region of interest" description="Disordered" evidence="1">
    <location>
        <begin position="30"/>
        <end position="84"/>
    </location>
</feature>
<proteinExistence type="predicted"/>
<dbReference type="AlphaFoldDB" id="A0AAV7F6U6"/>
<organism evidence="2 3">
    <name type="scientific">Aristolochia fimbriata</name>
    <name type="common">White veined hardy Dutchman's pipe vine</name>
    <dbReference type="NCBI Taxonomy" id="158543"/>
    <lineage>
        <taxon>Eukaryota</taxon>
        <taxon>Viridiplantae</taxon>
        <taxon>Streptophyta</taxon>
        <taxon>Embryophyta</taxon>
        <taxon>Tracheophyta</taxon>
        <taxon>Spermatophyta</taxon>
        <taxon>Magnoliopsida</taxon>
        <taxon>Magnoliidae</taxon>
        <taxon>Piperales</taxon>
        <taxon>Aristolochiaceae</taxon>
        <taxon>Aristolochia</taxon>
    </lineage>
</organism>
<dbReference type="EMBL" id="JAINDJ010000002">
    <property type="protein sequence ID" value="KAG9456674.1"/>
    <property type="molecule type" value="Genomic_DNA"/>
</dbReference>
<comment type="caution">
    <text evidence="2">The sequence shown here is derived from an EMBL/GenBank/DDBJ whole genome shotgun (WGS) entry which is preliminary data.</text>
</comment>
<evidence type="ECO:0000256" key="1">
    <source>
        <dbReference type="SAM" id="MobiDB-lite"/>
    </source>
</evidence>
<protein>
    <submittedName>
        <fullName evidence="2">Uncharacterized protein</fullName>
    </submittedName>
</protein>
<sequence length="84" mass="9301">MEFRPLIIGNGSRGFNHEQRLEERNLLSQLENGTDQEENVPGVDCTLKLGFPYHETPAQTPQSQPSSSSSSSSVRSTPQGEDRI</sequence>
<evidence type="ECO:0000313" key="2">
    <source>
        <dbReference type="EMBL" id="KAG9456674.1"/>
    </source>
</evidence>
<name>A0AAV7F6U6_ARIFI</name>